<evidence type="ECO:0000256" key="2">
    <source>
        <dbReference type="ARBA" id="ARBA00009074"/>
    </source>
</evidence>
<feature type="compositionally biased region" description="Low complexity" evidence="6">
    <location>
        <begin position="9"/>
        <end position="23"/>
    </location>
</feature>
<evidence type="ECO:0000256" key="1">
    <source>
        <dbReference type="ARBA" id="ARBA00004370"/>
    </source>
</evidence>
<protein>
    <submittedName>
        <fullName evidence="9">UPF0496 protein 2 isoform X1</fullName>
    </submittedName>
</protein>
<dbReference type="PANTHER" id="PTHR31113:SF20">
    <property type="entry name" value="UPF0496 PROTEIN 2-RELATED"/>
    <property type="match status" value="1"/>
</dbReference>
<evidence type="ECO:0000256" key="3">
    <source>
        <dbReference type="ARBA" id="ARBA00022692"/>
    </source>
</evidence>
<accession>A0AB40C9D8</accession>
<keyword evidence="8" id="KW-1185">Reference proteome</keyword>
<dbReference type="GO" id="GO:0016020">
    <property type="term" value="C:membrane"/>
    <property type="evidence" value="ECO:0007669"/>
    <property type="project" value="UniProtKB-SubCell"/>
</dbReference>
<reference evidence="9" key="1">
    <citation type="submission" date="2025-08" db="UniProtKB">
        <authorList>
            <consortium name="RefSeq"/>
        </authorList>
    </citation>
    <scope>IDENTIFICATION</scope>
</reference>
<dbReference type="Proteomes" id="UP001515500">
    <property type="component" value="Chromosome 11"/>
</dbReference>
<evidence type="ECO:0000313" key="8">
    <source>
        <dbReference type="Proteomes" id="UP001515500"/>
    </source>
</evidence>
<proteinExistence type="inferred from homology"/>
<feature type="transmembrane region" description="Helical" evidence="7">
    <location>
        <begin position="186"/>
        <end position="205"/>
    </location>
</feature>
<evidence type="ECO:0000256" key="5">
    <source>
        <dbReference type="ARBA" id="ARBA00023136"/>
    </source>
</evidence>
<gene>
    <name evidence="9" type="primary">LOC120272617</name>
</gene>
<dbReference type="Pfam" id="PF05055">
    <property type="entry name" value="DUF677"/>
    <property type="match status" value="1"/>
</dbReference>
<feature type="transmembrane region" description="Helical" evidence="7">
    <location>
        <begin position="211"/>
        <end position="228"/>
    </location>
</feature>
<comment type="subcellular location">
    <subcellularLocation>
        <location evidence="1">Membrane</location>
    </subcellularLocation>
</comment>
<organism evidence="8 9">
    <name type="scientific">Dioscorea cayennensis subsp. rotundata</name>
    <name type="common">White Guinea yam</name>
    <name type="synonym">Dioscorea rotundata</name>
    <dbReference type="NCBI Taxonomy" id="55577"/>
    <lineage>
        <taxon>Eukaryota</taxon>
        <taxon>Viridiplantae</taxon>
        <taxon>Streptophyta</taxon>
        <taxon>Embryophyta</taxon>
        <taxon>Tracheophyta</taxon>
        <taxon>Spermatophyta</taxon>
        <taxon>Magnoliopsida</taxon>
        <taxon>Liliopsida</taxon>
        <taxon>Dioscoreales</taxon>
        <taxon>Dioscoreaceae</taxon>
        <taxon>Dioscorea</taxon>
    </lineage>
</organism>
<evidence type="ECO:0000313" key="9">
    <source>
        <dbReference type="RefSeq" id="XP_039135417.1"/>
    </source>
</evidence>
<keyword evidence="4 7" id="KW-1133">Transmembrane helix</keyword>
<keyword evidence="3 7" id="KW-0812">Transmembrane</keyword>
<keyword evidence="5 7" id="KW-0472">Membrane</keyword>
<dbReference type="RefSeq" id="XP_039135417.1">
    <property type="nucleotide sequence ID" value="XM_039279483.1"/>
</dbReference>
<comment type="similarity">
    <text evidence="2">Belongs to the UPF0496 family.</text>
</comment>
<dbReference type="AlphaFoldDB" id="A0AB40C9D8"/>
<dbReference type="PANTHER" id="PTHR31113">
    <property type="entry name" value="UPF0496 PROTEIN 3-RELATED"/>
    <property type="match status" value="1"/>
</dbReference>
<evidence type="ECO:0000256" key="7">
    <source>
        <dbReference type="SAM" id="Phobius"/>
    </source>
</evidence>
<name>A0AB40C9D8_DIOCR</name>
<dbReference type="GeneID" id="120272617"/>
<evidence type="ECO:0000256" key="6">
    <source>
        <dbReference type="SAM" id="MobiDB-lite"/>
    </source>
</evidence>
<dbReference type="InterPro" id="IPR007749">
    <property type="entry name" value="DUF677"/>
</dbReference>
<feature type="region of interest" description="Disordered" evidence="6">
    <location>
        <begin position="1"/>
        <end position="29"/>
    </location>
</feature>
<sequence>MLAKLLHFSSSSSSSSTRTSTSSKGMNVEEEYKQTLRTKSYIEIWNKGHHKFHKSITNNSSPFSIPDLVLEPKQEVLISTTKLFQGFSDRDPLVEYFDATFQAFNACSSLLASIESTRGYYHAIRNLLNKTNKFSELTSMLDLPNPVSPQTLTYFQEMSTNFGSLTQRLIEARRRMKRRIRVVNDWKRVTVVVLVVACSAAAVAAMVVAGHVLVVFGVVVAAPVVVAGKRGKKIRRVEKNVDEAARGAYIMGRDMETMSRMVRRVGDEVEHRREVAKMAVRSGERRMVMEAVKEMESGEEGFERQVEELEEHVYLSLLTINRSRNLVANDIFFHDVDVVS</sequence>
<evidence type="ECO:0000256" key="4">
    <source>
        <dbReference type="ARBA" id="ARBA00022989"/>
    </source>
</evidence>